<organism evidence="3 4">
    <name type="scientific">Pelomicrobium methylotrophicum</name>
    <dbReference type="NCBI Taxonomy" id="2602750"/>
    <lineage>
        <taxon>Bacteria</taxon>
        <taxon>Pseudomonadati</taxon>
        <taxon>Pseudomonadota</taxon>
        <taxon>Hydrogenophilia</taxon>
        <taxon>Hydrogenophilia incertae sedis</taxon>
        <taxon>Pelomicrobium</taxon>
    </lineage>
</organism>
<feature type="domain" description="Transglycosylase SLT" evidence="2">
    <location>
        <begin position="124"/>
        <end position="242"/>
    </location>
</feature>
<dbReference type="SUPFAM" id="SSF53955">
    <property type="entry name" value="Lysozyme-like"/>
    <property type="match status" value="1"/>
</dbReference>
<reference evidence="3 4" key="1">
    <citation type="submission" date="2019-08" db="EMBL/GenBank/DDBJ databases">
        <title>Pelomicrobium methylotrophicum gen. nov., sp. nov. a moderately thermophilic, facultatively anaerobic, lithoautotrophic and methylotrophic bacterium isolated from a terrestrial mud volcano.</title>
        <authorList>
            <person name="Slobodkina G.B."/>
            <person name="Merkel A.Y."/>
            <person name="Slobodkin A.I."/>
        </authorList>
    </citation>
    <scope>NUCLEOTIDE SEQUENCE [LARGE SCALE GENOMIC DNA]</scope>
    <source>
        <strain evidence="3 4">SM250</strain>
    </source>
</reference>
<dbReference type="InterPro" id="IPR023346">
    <property type="entry name" value="Lysozyme-like_dom_sf"/>
</dbReference>
<proteinExistence type="predicted"/>
<dbReference type="Gene3D" id="1.10.530.10">
    <property type="match status" value="1"/>
</dbReference>
<accession>A0A5C7EH81</accession>
<dbReference type="EMBL" id="VPFL01000012">
    <property type="protein sequence ID" value="TXF11592.1"/>
    <property type="molecule type" value="Genomic_DNA"/>
</dbReference>
<evidence type="ECO:0000313" key="3">
    <source>
        <dbReference type="EMBL" id="TXF11592.1"/>
    </source>
</evidence>
<evidence type="ECO:0000256" key="1">
    <source>
        <dbReference type="SAM" id="MobiDB-lite"/>
    </source>
</evidence>
<feature type="region of interest" description="Disordered" evidence="1">
    <location>
        <begin position="1"/>
        <end position="32"/>
    </location>
</feature>
<sequence length="271" mass="30439">MSQERRSPRPREPRSKGTGTFLPLSSSRRDSASMSWSTGISRWSRIVRTRAIFALAIALPIAAWADVVPLEFCGRQTAALEGDAARLVRAGLAVPVNKRLLGYMDEAMAERKGQWACAPRTLIFESAARETGVHPAVLLAVAMTESGKKGAPWPWTLNVGGRGFFFRTREDAWRAAQWLIKEGITNFDIGMMQISWRHNGWRFQDAWEALQPSRNILVAASILRENFEATGSWAKAIMWYHNRASESRGRAYLKRFIAHFGDAAAEYGKLR</sequence>
<evidence type="ECO:0000313" key="4">
    <source>
        <dbReference type="Proteomes" id="UP000321201"/>
    </source>
</evidence>
<dbReference type="AlphaFoldDB" id="A0A5C7EH81"/>
<dbReference type="InParanoid" id="A0A5C7EH81"/>
<keyword evidence="4" id="KW-1185">Reference proteome</keyword>
<name>A0A5C7EH81_9PROT</name>
<dbReference type="InterPro" id="IPR008258">
    <property type="entry name" value="Transglycosylase_SLT_dom_1"/>
</dbReference>
<protein>
    <submittedName>
        <fullName evidence="3">Lytic transglycosylase domain-containing protein</fullName>
    </submittedName>
</protein>
<dbReference type="Proteomes" id="UP000321201">
    <property type="component" value="Unassembled WGS sequence"/>
</dbReference>
<comment type="caution">
    <text evidence="3">The sequence shown here is derived from an EMBL/GenBank/DDBJ whole genome shotgun (WGS) entry which is preliminary data.</text>
</comment>
<dbReference type="Pfam" id="PF01464">
    <property type="entry name" value="SLT"/>
    <property type="match status" value="1"/>
</dbReference>
<gene>
    <name evidence="3" type="ORF">FR698_09640</name>
</gene>
<evidence type="ECO:0000259" key="2">
    <source>
        <dbReference type="Pfam" id="PF01464"/>
    </source>
</evidence>
<feature type="compositionally biased region" description="Basic and acidic residues" evidence="1">
    <location>
        <begin position="1"/>
        <end position="15"/>
    </location>
</feature>